<dbReference type="EMBL" id="JAERQM010000004">
    <property type="protein sequence ID" value="MBU8544959.1"/>
    <property type="molecule type" value="Genomic_DNA"/>
</dbReference>
<comment type="caution">
    <text evidence="1">The sequence shown here is derived from an EMBL/GenBank/DDBJ whole genome shotgun (WGS) entry which is preliminary data.</text>
</comment>
<dbReference type="Proteomes" id="UP000689967">
    <property type="component" value="Unassembled WGS sequence"/>
</dbReference>
<protein>
    <submittedName>
        <fullName evidence="1">Hemin uptake protein HemP</fullName>
    </submittedName>
</protein>
<gene>
    <name evidence="1" type="ORF">JJQ90_14665</name>
</gene>
<organism evidence="1 2">
    <name type="scientific">Falsiroseomonas oleicola</name>
    <dbReference type="NCBI Taxonomy" id="2801474"/>
    <lineage>
        <taxon>Bacteria</taxon>
        <taxon>Pseudomonadati</taxon>
        <taxon>Pseudomonadota</taxon>
        <taxon>Alphaproteobacteria</taxon>
        <taxon>Acetobacterales</taxon>
        <taxon>Roseomonadaceae</taxon>
        <taxon>Falsiroseomonas</taxon>
    </lineage>
</organism>
<evidence type="ECO:0000313" key="2">
    <source>
        <dbReference type="Proteomes" id="UP000689967"/>
    </source>
</evidence>
<name>A0ABS6H8B8_9PROT</name>
<reference evidence="1 2" key="1">
    <citation type="submission" date="2021-01" db="EMBL/GenBank/DDBJ databases">
        <title>Roseomonas sp. nov, a bacterium isolated from an oil production mixture in Yumen Oilfield.</title>
        <authorList>
            <person name="Wu D."/>
        </authorList>
    </citation>
    <scope>NUCLEOTIDE SEQUENCE [LARGE SCALE GENOMIC DNA]</scope>
    <source>
        <strain evidence="1 2">ROY-5-3</strain>
    </source>
</reference>
<proteinExistence type="predicted"/>
<keyword evidence="2" id="KW-1185">Reference proteome</keyword>
<dbReference type="InterPro" id="IPR019600">
    <property type="entry name" value="Hemin_uptake_protein_HemP"/>
</dbReference>
<dbReference type="Pfam" id="PF10636">
    <property type="entry name" value="hemP"/>
    <property type="match status" value="1"/>
</dbReference>
<dbReference type="RefSeq" id="WP_216876646.1">
    <property type="nucleotide sequence ID" value="NZ_JAERQM010000004.1"/>
</dbReference>
<sequence>MSEQVTVTRDASLTLPKVPSSDLLQGARELLILHHGETYRLRLTSNDKLILTK</sequence>
<evidence type="ECO:0000313" key="1">
    <source>
        <dbReference type="EMBL" id="MBU8544959.1"/>
    </source>
</evidence>
<accession>A0ABS6H8B8</accession>